<gene>
    <name evidence="2" type="ORF">GCM10009020_15790</name>
</gene>
<evidence type="ECO:0000313" key="3">
    <source>
        <dbReference type="Proteomes" id="UP001500420"/>
    </source>
</evidence>
<dbReference type="Proteomes" id="UP001500420">
    <property type="component" value="Unassembled WGS sequence"/>
</dbReference>
<dbReference type="RefSeq" id="WP_343773441.1">
    <property type="nucleotide sequence ID" value="NZ_BAAADV010000002.1"/>
</dbReference>
<comment type="caution">
    <text evidence="2">The sequence shown here is derived from an EMBL/GenBank/DDBJ whole genome shotgun (WGS) entry which is preliminary data.</text>
</comment>
<evidence type="ECO:0000313" key="2">
    <source>
        <dbReference type="EMBL" id="GAA0670450.1"/>
    </source>
</evidence>
<accession>A0AAV3T9S5</accession>
<sequence length="190" mass="21943">MGLLDSLLGSPKVVDEDAEDEEPTIDISREDYDIAYPVAVRRSRLQEFRRLIQTERDTPLIEGPMADTMKEALNDAWQNTMPNDQTWEEGIEETRDNAEDLIEEWLEHTSGDLNVIFVPVGATRRLRAFLVSCEARDDNEKDSFTLPEESAEAVSLLKKLQNATDEKDPVFVHRDQYPSSLWRDYNNQPW</sequence>
<protein>
    <submittedName>
        <fullName evidence="2">Uncharacterized protein</fullName>
    </submittedName>
</protein>
<dbReference type="EMBL" id="BAAADV010000002">
    <property type="protein sequence ID" value="GAA0670450.1"/>
    <property type="molecule type" value="Genomic_DNA"/>
</dbReference>
<keyword evidence="3" id="KW-1185">Reference proteome</keyword>
<dbReference type="AlphaFoldDB" id="A0AAV3T9S5"/>
<evidence type="ECO:0000256" key="1">
    <source>
        <dbReference type="SAM" id="MobiDB-lite"/>
    </source>
</evidence>
<name>A0AAV3T9S5_9EURY</name>
<organism evidence="2 3">
    <name type="scientific">Natronoarchaeum mannanilyticum</name>
    <dbReference type="NCBI Taxonomy" id="926360"/>
    <lineage>
        <taxon>Archaea</taxon>
        <taxon>Methanobacteriati</taxon>
        <taxon>Methanobacteriota</taxon>
        <taxon>Stenosarchaea group</taxon>
        <taxon>Halobacteria</taxon>
        <taxon>Halobacteriales</taxon>
        <taxon>Natronoarchaeaceae</taxon>
    </lineage>
</organism>
<feature type="region of interest" description="Disordered" evidence="1">
    <location>
        <begin position="1"/>
        <end position="25"/>
    </location>
</feature>
<reference evidence="2 3" key="1">
    <citation type="journal article" date="2019" name="Int. J. Syst. Evol. Microbiol.">
        <title>The Global Catalogue of Microorganisms (GCM) 10K type strain sequencing project: providing services to taxonomists for standard genome sequencing and annotation.</title>
        <authorList>
            <consortium name="The Broad Institute Genomics Platform"/>
            <consortium name="The Broad Institute Genome Sequencing Center for Infectious Disease"/>
            <person name="Wu L."/>
            <person name="Ma J."/>
        </authorList>
    </citation>
    <scope>NUCLEOTIDE SEQUENCE [LARGE SCALE GENOMIC DNA]</scope>
    <source>
        <strain evidence="2 3">JCM 16328</strain>
    </source>
</reference>
<proteinExistence type="predicted"/>